<dbReference type="InterPro" id="IPR054549">
    <property type="entry name" value="UVB_sens_RUS_dom"/>
</dbReference>
<dbReference type="PANTHER" id="PTHR12770:SF5">
    <property type="entry name" value="PROTEIN ROOT UVB SENSITIVE 2, CHLOROPLASTIC"/>
    <property type="match status" value="1"/>
</dbReference>
<dbReference type="PANTHER" id="PTHR12770">
    <property type="entry name" value="RUS1 FAMILY PROTEIN C16ORF58"/>
    <property type="match status" value="1"/>
</dbReference>
<comment type="similarity">
    <text evidence="1">Belongs to the RUS1 family.</text>
</comment>
<evidence type="ECO:0000313" key="4">
    <source>
        <dbReference type="Proteomes" id="UP001603857"/>
    </source>
</evidence>
<accession>A0ABD1MG77</accession>
<comment type="caution">
    <text evidence="3">The sequence shown here is derived from an EMBL/GenBank/DDBJ whole genome shotgun (WGS) entry which is preliminary data.</text>
</comment>
<evidence type="ECO:0000313" key="3">
    <source>
        <dbReference type="EMBL" id="KAL2334809.1"/>
    </source>
</evidence>
<dbReference type="EMBL" id="JBGMDY010000005">
    <property type="protein sequence ID" value="KAL2334809.1"/>
    <property type="molecule type" value="Genomic_DNA"/>
</dbReference>
<dbReference type="Proteomes" id="UP001603857">
    <property type="component" value="Unassembled WGS sequence"/>
</dbReference>
<sequence length="258" mass="29239">MLKIVVILDEARSSYATHNRKLKELSLLRSKSPSPSHFFSAFSKTLTLLFHFHRRLASTDRVVSFVSTFAAAANDEFLDHFLKFLLAAAVASNKTARYRTCQMVVIVDDSRPIYRRVAGCFMNKFFPSGYPSVSEGYLRYTQFRAVQHVTKCKALSCYQLGSSSDNLKILVKDVTRNSCDYSLLFSAGLRPTPAQATAVSWILKDGMQHVGKLICSNWGARMDSEPKRWRLLGLQFGWCFFTTFSPYDNTYLLSSQSV</sequence>
<feature type="domain" description="Protein root UVB sensitive/RUS" evidence="2">
    <location>
        <begin position="116"/>
        <end position="233"/>
    </location>
</feature>
<dbReference type="Pfam" id="PF04884">
    <property type="entry name" value="UVB_sens_prot"/>
    <property type="match status" value="1"/>
</dbReference>
<reference evidence="3 4" key="1">
    <citation type="submission" date="2024-08" db="EMBL/GenBank/DDBJ databases">
        <title>Insights into the chromosomal genome structure of Flemingia macrophylla.</title>
        <authorList>
            <person name="Ding Y."/>
            <person name="Zhao Y."/>
            <person name="Bi W."/>
            <person name="Wu M."/>
            <person name="Zhao G."/>
            <person name="Gong Y."/>
            <person name="Li W."/>
            <person name="Zhang P."/>
        </authorList>
    </citation>
    <scope>NUCLEOTIDE SEQUENCE [LARGE SCALE GENOMIC DNA]</scope>
    <source>
        <strain evidence="3">DYQJB</strain>
        <tissue evidence="3">Leaf</tissue>
    </source>
</reference>
<dbReference type="AlphaFoldDB" id="A0ABD1MG77"/>
<proteinExistence type="inferred from homology"/>
<organism evidence="3 4">
    <name type="scientific">Flemingia macrophylla</name>
    <dbReference type="NCBI Taxonomy" id="520843"/>
    <lineage>
        <taxon>Eukaryota</taxon>
        <taxon>Viridiplantae</taxon>
        <taxon>Streptophyta</taxon>
        <taxon>Embryophyta</taxon>
        <taxon>Tracheophyta</taxon>
        <taxon>Spermatophyta</taxon>
        <taxon>Magnoliopsida</taxon>
        <taxon>eudicotyledons</taxon>
        <taxon>Gunneridae</taxon>
        <taxon>Pentapetalae</taxon>
        <taxon>rosids</taxon>
        <taxon>fabids</taxon>
        <taxon>Fabales</taxon>
        <taxon>Fabaceae</taxon>
        <taxon>Papilionoideae</taxon>
        <taxon>50 kb inversion clade</taxon>
        <taxon>NPAAA clade</taxon>
        <taxon>indigoferoid/millettioid clade</taxon>
        <taxon>Phaseoleae</taxon>
        <taxon>Flemingia</taxon>
    </lineage>
</organism>
<gene>
    <name evidence="3" type="ORF">Fmac_016022</name>
</gene>
<keyword evidence="4" id="KW-1185">Reference proteome</keyword>
<evidence type="ECO:0000259" key="2">
    <source>
        <dbReference type="Pfam" id="PF04884"/>
    </source>
</evidence>
<dbReference type="InterPro" id="IPR006968">
    <property type="entry name" value="RUS_fam"/>
</dbReference>
<evidence type="ECO:0000256" key="1">
    <source>
        <dbReference type="ARBA" id="ARBA00007558"/>
    </source>
</evidence>
<protein>
    <recommendedName>
        <fullName evidence="2">Protein root UVB sensitive/RUS domain-containing protein</fullName>
    </recommendedName>
</protein>
<name>A0ABD1MG77_9FABA</name>